<dbReference type="PhylomeDB" id="T1J6J6"/>
<keyword evidence="5 7" id="KW-0904">Protein phosphatase</keyword>
<feature type="domain" description="PPM-type phosphatase" evidence="8">
    <location>
        <begin position="44"/>
        <end position="279"/>
    </location>
</feature>
<comment type="cofactor">
    <cofactor evidence="1 7">
        <name>Mn(2+)</name>
        <dbReference type="ChEBI" id="CHEBI:29035"/>
    </cofactor>
</comment>
<dbReference type="GO" id="GO:0004722">
    <property type="term" value="F:protein serine/threonine phosphatase activity"/>
    <property type="evidence" value="ECO:0007669"/>
    <property type="project" value="UniProtKB-EC"/>
</dbReference>
<keyword evidence="10" id="KW-1185">Reference proteome</keyword>
<dbReference type="InterPro" id="IPR036457">
    <property type="entry name" value="PPM-type-like_dom_sf"/>
</dbReference>
<keyword evidence="7" id="KW-0479">Metal-binding</keyword>
<dbReference type="HOGENOM" id="CLU_029404_3_0_1"/>
<dbReference type="SUPFAM" id="SSF81606">
    <property type="entry name" value="PP2C-like"/>
    <property type="match status" value="1"/>
</dbReference>
<organism evidence="9 10">
    <name type="scientific">Strigamia maritima</name>
    <name type="common">European centipede</name>
    <name type="synonym">Geophilus maritimus</name>
    <dbReference type="NCBI Taxonomy" id="126957"/>
    <lineage>
        <taxon>Eukaryota</taxon>
        <taxon>Metazoa</taxon>
        <taxon>Ecdysozoa</taxon>
        <taxon>Arthropoda</taxon>
        <taxon>Myriapoda</taxon>
        <taxon>Chilopoda</taxon>
        <taxon>Pleurostigmophora</taxon>
        <taxon>Geophilomorpha</taxon>
        <taxon>Linotaeniidae</taxon>
        <taxon>Strigamia</taxon>
    </lineage>
</organism>
<evidence type="ECO:0000256" key="3">
    <source>
        <dbReference type="ARBA" id="ARBA00006702"/>
    </source>
</evidence>
<dbReference type="Proteomes" id="UP000014500">
    <property type="component" value="Unassembled WGS sequence"/>
</dbReference>
<keyword evidence="7" id="KW-0378">Hydrolase</keyword>
<dbReference type="EMBL" id="JH431878">
    <property type="status" value="NOT_ANNOTATED_CDS"/>
    <property type="molecule type" value="Genomic_DNA"/>
</dbReference>
<protein>
    <recommendedName>
        <fullName evidence="7">Protein phosphatase</fullName>
        <ecNumber evidence="7">3.1.3.16</ecNumber>
    </recommendedName>
</protein>
<reference evidence="10" key="1">
    <citation type="submission" date="2011-05" db="EMBL/GenBank/DDBJ databases">
        <authorList>
            <person name="Richards S.R."/>
            <person name="Qu J."/>
            <person name="Jiang H."/>
            <person name="Jhangiani S.N."/>
            <person name="Agravi P."/>
            <person name="Goodspeed R."/>
            <person name="Gross S."/>
            <person name="Mandapat C."/>
            <person name="Jackson L."/>
            <person name="Mathew T."/>
            <person name="Pu L."/>
            <person name="Thornton R."/>
            <person name="Saada N."/>
            <person name="Wilczek-Boney K.B."/>
            <person name="Lee S."/>
            <person name="Kovar C."/>
            <person name="Wu Y."/>
            <person name="Scherer S.E."/>
            <person name="Worley K.C."/>
            <person name="Muzny D.M."/>
            <person name="Gibbs R."/>
        </authorList>
    </citation>
    <scope>NUCLEOTIDE SEQUENCE</scope>
    <source>
        <strain evidence="10">Brora</strain>
    </source>
</reference>
<evidence type="ECO:0000256" key="1">
    <source>
        <dbReference type="ARBA" id="ARBA00001936"/>
    </source>
</evidence>
<evidence type="ECO:0000256" key="5">
    <source>
        <dbReference type="ARBA" id="ARBA00022912"/>
    </source>
</evidence>
<proteinExistence type="inferred from homology"/>
<name>T1J6J6_STRMM</name>
<evidence type="ECO:0000256" key="7">
    <source>
        <dbReference type="RuleBase" id="RU366020"/>
    </source>
</evidence>
<evidence type="ECO:0000256" key="6">
    <source>
        <dbReference type="ARBA" id="ARBA00023211"/>
    </source>
</evidence>
<dbReference type="GO" id="GO:0005739">
    <property type="term" value="C:mitochondrion"/>
    <property type="evidence" value="ECO:0007669"/>
    <property type="project" value="TreeGrafter"/>
</dbReference>
<dbReference type="InterPro" id="IPR001932">
    <property type="entry name" value="PPM-type_phosphatase-like_dom"/>
</dbReference>
<dbReference type="PANTHER" id="PTHR12320">
    <property type="entry name" value="PROTEIN PHOSPHATASE 2C"/>
    <property type="match status" value="1"/>
</dbReference>
<dbReference type="Gene3D" id="3.60.40.10">
    <property type="entry name" value="PPM-type phosphatase domain"/>
    <property type="match status" value="1"/>
</dbReference>
<evidence type="ECO:0000259" key="8">
    <source>
        <dbReference type="PROSITE" id="PS51746"/>
    </source>
</evidence>
<dbReference type="AlphaFoldDB" id="T1J6J6"/>
<comment type="catalytic activity">
    <reaction evidence="7">
        <text>O-phospho-L-seryl-[protein] + H2O = L-seryl-[protein] + phosphate</text>
        <dbReference type="Rhea" id="RHEA:20629"/>
        <dbReference type="Rhea" id="RHEA-COMP:9863"/>
        <dbReference type="Rhea" id="RHEA-COMP:11604"/>
        <dbReference type="ChEBI" id="CHEBI:15377"/>
        <dbReference type="ChEBI" id="CHEBI:29999"/>
        <dbReference type="ChEBI" id="CHEBI:43474"/>
        <dbReference type="ChEBI" id="CHEBI:83421"/>
        <dbReference type="EC" id="3.1.3.16"/>
    </reaction>
</comment>
<evidence type="ECO:0000256" key="2">
    <source>
        <dbReference type="ARBA" id="ARBA00001946"/>
    </source>
</evidence>
<dbReference type="EnsemblMetazoa" id="SMAR009268-RA">
    <property type="protein sequence ID" value="SMAR009268-PA"/>
    <property type="gene ID" value="SMAR009268"/>
</dbReference>
<evidence type="ECO:0000313" key="10">
    <source>
        <dbReference type="Proteomes" id="UP000014500"/>
    </source>
</evidence>
<dbReference type="SMART" id="SM00332">
    <property type="entry name" value="PP2Cc"/>
    <property type="match status" value="1"/>
</dbReference>
<dbReference type="EC" id="3.1.3.16" evidence="7"/>
<keyword evidence="4 7" id="KW-0460">Magnesium</keyword>
<dbReference type="PANTHER" id="PTHR12320:SF1">
    <property type="entry name" value="PROTEIN PHOSPHATASE PTC7 HOMOLOG"/>
    <property type="match status" value="1"/>
</dbReference>
<dbReference type="GO" id="GO:0046872">
    <property type="term" value="F:metal ion binding"/>
    <property type="evidence" value="ECO:0007669"/>
    <property type="project" value="UniProtKB-UniRule"/>
</dbReference>
<keyword evidence="6 7" id="KW-0464">Manganese</keyword>
<sequence length="281" mass="30464">MQSVLVYGRLLTRALVSGLSHSTDVNVNARKNEPRLVTAWSGFPKEFTANPLKKGQFGDDACFIAKHISADVLGVADGVGGWRTYGIDPSFFSASLMHTCDRLVSSGQFNPCLPRSSTACVVVLNRADCSIYTANIGDSGFLVLRQGKIVHRSEEQQHYFNTPFQLSLAPPGQSGLVLSDGPETADTSQFAVKDGDIILVGTDGLFDNIPDSMIVSEVSKLQKYDKESMQRTANSLVLQARRLAFDEEYLSPFSMRAMENGIDAMGGKPDDITVLLASVAM</sequence>
<dbReference type="STRING" id="126957.T1J6J6"/>
<reference evidence="9" key="2">
    <citation type="submission" date="2015-02" db="UniProtKB">
        <authorList>
            <consortium name="EnsemblMetazoa"/>
        </authorList>
    </citation>
    <scope>IDENTIFICATION</scope>
</reference>
<dbReference type="InterPro" id="IPR039123">
    <property type="entry name" value="PPTC7"/>
</dbReference>
<dbReference type="eggNOG" id="KOG1379">
    <property type="taxonomic scope" value="Eukaryota"/>
</dbReference>
<evidence type="ECO:0000313" key="9">
    <source>
        <dbReference type="EnsemblMetazoa" id="SMAR009268-PA"/>
    </source>
</evidence>
<comment type="similarity">
    <text evidence="3 7">Belongs to the PP2C family.</text>
</comment>
<comment type="cofactor">
    <cofactor evidence="2 7">
        <name>Mg(2+)</name>
        <dbReference type="ChEBI" id="CHEBI:18420"/>
    </cofactor>
</comment>
<dbReference type="OMA" id="ANTIAWM"/>
<dbReference type="PROSITE" id="PS51746">
    <property type="entry name" value="PPM_2"/>
    <property type="match status" value="1"/>
</dbReference>
<accession>T1J6J6</accession>
<evidence type="ECO:0000256" key="4">
    <source>
        <dbReference type="ARBA" id="ARBA00022842"/>
    </source>
</evidence>
<comment type="catalytic activity">
    <reaction evidence="7">
        <text>O-phospho-L-threonyl-[protein] + H2O = L-threonyl-[protein] + phosphate</text>
        <dbReference type="Rhea" id="RHEA:47004"/>
        <dbReference type="Rhea" id="RHEA-COMP:11060"/>
        <dbReference type="Rhea" id="RHEA-COMP:11605"/>
        <dbReference type="ChEBI" id="CHEBI:15377"/>
        <dbReference type="ChEBI" id="CHEBI:30013"/>
        <dbReference type="ChEBI" id="CHEBI:43474"/>
        <dbReference type="ChEBI" id="CHEBI:61977"/>
        <dbReference type="EC" id="3.1.3.16"/>
    </reaction>
</comment>